<proteinExistence type="predicted"/>
<dbReference type="Gene3D" id="3.30.710.10">
    <property type="entry name" value="Potassium Channel Kv1.1, Chain A"/>
    <property type="match status" value="1"/>
</dbReference>
<accession>A0A6A6HJY0</accession>
<dbReference type="AlphaFoldDB" id="A0A6A6HJY0"/>
<keyword evidence="3" id="KW-1185">Reference proteome</keyword>
<sequence>MAANSEMYPNVNLPGFRKRKRSDDEILSFGFETVISLHICPKDLPFIRAVQGITVGTTPDRKEFHIHRGLLRHFSDYFRTALDGQFKEALEGRFDLHEDSVDVFQAFHNLIYTNRLYDDTQTLPHRTIFEIIVFSDVRGIPALHNAAMNALIFKVAHEWKLANGKYLTWIYDNTATNSPLRKFWVDFYANTPMPRGSRIQDFLRNADVQRNSTFFTDLVIALKTKLDRHEPSSWVNEAEFASKIDNCKYHVHKTV</sequence>
<dbReference type="PANTHER" id="PTHR47843:SF2">
    <property type="entry name" value="BTB DOMAIN-CONTAINING PROTEIN"/>
    <property type="match status" value="1"/>
</dbReference>
<dbReference type="InterPro" id="IPR011333">
    <property type="entry name" value="SKP1/BTB/POZ_sf"/>
</dbReference>
<dbReference type="CDD" id="cd18186">
    <property type="entry name" value="BTB_POZ_ZBTB_KLHL-like"/>
    <property type="match status" value="1"/>
</dbReference>
<dbReference type="EMBL" id="ML991776">
    <property type="protein sequence ID" value="KAF2238454.1"/>
    <property type="molecule type" value="Genomic_DNA"/>
</dbReference>
<name>A0A6A6HJY0_VIRVR</name>
<dbReference type="PANTHER" id="PTHR47843">
    <property type="entry name" value="BTB DOMAIN-CONTAINING PROTEIN-RELATED"/>
    <property type="match status" value="1"/>
</dbReference>
<dbReference type="Pfam" id="PF00651">
    <property type="entry name" value="BTB"/>
    <property type="match status" value="1"/>
</dbReference>
<feature type="domain" description="BTB" evidence="1">
    <location>
        <begin position="53"/>
        <end position="120"/>
    </location>
</feature>
<organism evidence="2 3">
    <name type="scientific">Viridothelium virens</name>
    <name type="common">Speckled blister lichen</name>
    <name type="synonym">Trypethelium virens</name>
    <dbReference type="NCBI Taxonomy" id="1048519"/>
    <lineage>
        <taxon>Eukaryota</taxon>
        <taxon>Fungi</taxon>
        <taxon>Dikarya</taxon>
        <taxon>Ascomycota</taxon>
        <taxon>Pezizomycotina</taxon>
        <taxon>Dothideomycetes</taxon>
        <taxon>Dothideomycetes incertae sedis</taxon>
        <taxon>Trypetheliales</taxon>
        <taxon>Trypetheliaceae</taxon>
        <taxon>Viridothelium</taxon>
    </lineage>
</organism>
<dbReference type="SUPFAM" id="SSF54695">
    <property type="entry name" value="POZ domain"/>
    <property type="match status" value="1"/>
</dbReference>
<protein>
    <recommendedName>
        <fullName evidence="1">BTB domain-containing protein</fullName>
    </recommendedName>
</protein>
<evidence type="ECO:0000259" key="1">
    <source>
        <dbReference type="PROSITE" id="PS50097"/>
    </source>
</evidence>
<evidence type="ECO:0000313" key="3">
    <source>
        <dbReference type="Proteomes" id="UP000800092"/>
    </source>
</evidence>
<evidence type="ECO:0000313" key="2">
    <source>
        <dbReference type="EMBL" id="KAF2238454.1"/>
    </source>
</evidence>
<dbReference type="Proteomes" id="UP000800092">
    <property type="component" value="Unassembled WGS sequence"/>
</dbReference>
<dbReference type="OrthoDB" id="194443at2759"/>
<gene>
    <name evidence="2" type="ORF">EV356DRAFT_552575</name>
</gene>
<dbReference type="InterPro" id="IPR000210">
    <property type="entry name" value="BTB/POZ_dom"/>
</dbReference>
<dbReference type="PROSITE" id="PS50097">
    <property type="entry name" value="BTB"/>
    <property type="match status" value="1"/>
</dbReference>
<reference evidence="2" key="1">
    <citation type="journal article" date="2020" name="Stud. Mycol.">
        <title>101 Dothideomycetes genomes: a test case for predicting lifestyles and emergence of pathogens.</title>
        <authorList>
            <person name="Haridas S."/>
            <person name="Albert R."/>
            <person name="Binder M."/>
            <person name="Bloem J."/>
            <person name="Labutti K."/>
            <person name="Salamov A."/>
            <person name="Andreopoulos B."/>
            <person name="Baker S."/>
            <person name="Barry K."/>
            <person name="Bills G."/>
            <person name="Bluhm B."/>
            <person name="Cannon C."/>
            <person name="Castanera R."/>
            <person name="Culley D."/>
            <person name="Daum C."/>
            <person name="Ezra D."/>
            <person name="Gonzalez J."/>
            <person name="Henrissat B."/>
            <person name="Kuo A."/>
            <person name="Liang C."/>
            <person name="Lipzen A."/>
            <person name="Lutzoni F."/>
            <person name="Magnuson J."/>
            <person name="Mondo S."/>
            <person name="Nolan M."/>
            <person name="Ohm R."/>
            <person name="Pangilinan J."/>
            <person name="Park H.-J."/>
            <person name="Ramirez L."/>
            <person name="Alfaro M."/>
            <person name="Sun H."/>
            <person name="Tritt A."/>
            <person name="Yoshinaga Y."/>
            <person name="Zwiers L.-H."/>
            <person name="Turgeon B."/>
            <person name="Goodwin S."/>
            <person name="Spatafora J."/>
            <person name="Crous P."/>
            <person name="Grigoriev I."/>
        </authorList>
    </citation>
    <scope>NUCLEOTIDE SEQUENCE</scope>
    <source>
        <strain evidence="2">Tuck. ex Michener</strain>
    </source>
</reference>